<feature type="transmembrane region" description="Helical" evidence="1">
    <location>
        <begin position="38"/>
        <end position="59"/>
    </location>
</feature>
<evidence type="ECO:0000313" key="2">
    <source>
        <dbReference type="EMBL" id="EDL90887.1"/>
    </source>
</evidence>
<keyword evidence="1" id="KW-0472">Membrane</keyword>
<gene>
    <name evidence="2" type="ORF">rCG_38812</name>
</gene>
<dbReference type="EMBL" id="CH474031">
    <property type="protein sequence ID" value="EDL90887.1"/>
    <property type="molecule type" value="Genomic_DNA"/>
</dbReference>
<sequence>MLYISTSLTLCNNVCIILQVYQQTFETNFSMSSSAGAIVFPLINCSILKLSYLISWYYYEHIISMCS</sequence>
<name>A6K9K0_RAT</name>
<reference evidence="2 3" key="1">
    <citation type="submission" date="2005-09" db="EMBL/GenBank/DDBJ databases">
        <authorList>
            <person name="Mural R.J."/>
            <person name="Li P.W."/>
            <person name="Adams M.D."/>
            <person name="Amanatides P.G."/>
            <person name="Baden-Tillson H."/>
            <person name="Barnstead M."/>
            <person name="Chin S.H."/>
            <person name="Dew I."/>
            <person name="Evans C.A."/>
            <person name="Ferriera S."/>
            <person name="Flanigan M."/>
            <person name="Fosler C."/>
            <person name="Glodek A."/>
            <person name="Gu Z."/>
            <person name="Holt R.A."/>
            <person name="Jennings D."/>
            <person name="Kraft C.L."/>
            <person name="Lu F."/>
            <person name="Nguyen T."/>
            <person name="Nusskern D.R."/>
            <person name="Pfannkoch C.M."/>
            <person name="Sitter C."/>
            <person name="Sutton G.G."/>
            <person name="Venter J.C."/>
            <person name="Wang Z."/>
            <person name="Woodage T."/>
            <person name="Zheng X.H."/>
            <person name="Zhong F."/>
        </authorList>
    </citation>
    <scope>NUCLEOTIDE SEQUENCE [LARGE SCALE GENOMIC DNA]</scope>
    <source>
        <strain>BN</strain>
        <strain evidence="3">Sprague-Dawley</strain>
    </source>
</reference>
<proteinExistence type="predicted"/>
<dbReference type="Proteomes" id="UP000234681">
    <property type="component" value="Chromosome 16"/>
</dbReference>
<evidence type="ECO:0000256" key="1">
    <source>
        <dbReference type="SAM" id="Phobius"/>
    </source>
</evidence>
<evidence type="ECO:0000313" key="3">
    <source>
        <dbReference type="Proteomes" id="UP000234681"/>
    </source>
</evidence>
<keyword evidence="1" id="KW-1133">Transmembrane helix</keyword>
<keyword evidence="1" id="KW-0812">Transmembrane</keyword>
<dbReference type="AlphaFoldDB" id="A6K9K0"/>
<protein>
    <submittedName>
        <fullName evidence="2">RCG38812</fullName>
    </submittedName>
</protein>
<organism evidence="2 3">
    <name type="scientific">Rattus norvegicus</name>
    <name type="common">Rat</name>
    <dbReference type="NCBI Taxonomy" id="10116"/>
    <lineage>
        <taxon>Eukaryota</taxon>
        <taxon>Metazoa</taxon>
        <taxon>Chordata</taxon>
        <taxon>Craniata</taxon>
        <taxon>Vertebrata</taxon>
        <taxon>Euteleostomi</taxon>
        <taxon>Mammalia</taxon>
        <taxon>Eutheria</taxon>
        <taxon>Euarchontoglires</taxon>
        <taxon>Glires</taxon>
        <taxon>Rodentia</taxon>
        <taxon>Myomorpha</taxon>
        <taxon>Muroidea</taxon>
        <taxon>Muridae</taxon>
        <taxon>Murinae</taxon>
        <taxon>Rattus</taxon>
    </lineage>
</organism>
<accession>A6K9K0</accession>